<reference evidence="2 3" key="1">
    <citation type="submission" date="2018-09" db="EMBL/GenBank/DDBJ databases">
        <title>Genome sequencing of strain 6GH32-13.</title>
        <authorList>
            <person name="Weon H.-Y."/>
            <person name="Heo J."/>
            <person name="Kwon S.-W."/>
        </authorList>
    </citation>
    <scope>NUCLEOTIDE SEQUENCE [LARGE SCALE GENOMIC DNA]</scope>
    <source>
        <strain evidence="2 3">5GH32-13</strain>
    </source>
</reference>
<proteinExistence type="predicted"/>
<keyword evidence="3" id="KW-1185">Reference proteome</keyword>
<dbReference type="EMBL" id="CP032157">
    <property type="protein sequence ID" value="AXY74168.1"/>
    <property type="molecule type" value="Genomic_DNA"/>
</dbReference>
<evidence type="ECO:0000256" key="1">
    <source>
        <dbReference type="SAM" id="SignalP"/>
    </source>
</evidence>
<dbReference type="InterPro" id="IPR017853">
    <property type="entry name" value="GH"/>
</dbReference>
<protein>
    <recommendedName>
        <fullName evidence="4">Glycoside hydrolase family 5 domain-containing protein</fullName>
    </recommendedName>
</protein>
<dbReference type="PANTHER" id="PTHR12631:SF10">
    <property type="entry name" value="BETA-XYLOSIDASE-LIKE PROTEIN-RELATED"/>
    <property type="match status" value="1"/>
</dbReference>
<organism evidence="2 3">
    <name type="scientific">Paraflavitalea soli</name>
    <dbReference type="NCBI Taxonomy" id="2315862"/>
    <lineage>
        <taxon>Bacteria</taxon>
        <taxon>Pseudomonadati</taxon>
        <taxon>Bacteroidota</taxon>
        <taxon>Chitinophagia</taxon>
        <taxon>Chitinophagales</taxon>
        <taxon>Chitinophagaceae</taxon>
        <taxon>Paraflavitalea</taxon>
    </lineage>
</organism>
<dbReference type="PANTHER" id="PTHR12631">
    <property type="entry name" value="ALPHA-L-IDURONIDASE"/>
    <property type="match status" value="1"/>
</dbReference>
<feature type="chain" id="PRO_5017775605" description="Glycoside hydrolase family 5 domain-containing protein" evidence="1">
    <location>
        <begin position="25"/>
        <end position="531"/>
    </location>
</feature>
<evidence type="ECO:0008006" key="4">
    <source>
        <dbReference type="Google" id="ProtNLM"/>
    </source>
</evidence>
<dbReference type="RefSeq" id="WP_119050055.1">
    <property type="nucleotide sequence ID" value="NZ_CP032157.1"/>
</dbReference>
<sequence>MNIIIRLFLLVVICNLSTIPVALCGPAHTKTAIKKDTGDILTIVQTVTGNIFYAQEQKTFVINTNADSIVWSYADYWNRPVSAGRSVVVNNTVRLTLNPSKPGWYKLVIKSRKNGNTPLTKETSFAIVSAFDLSTVTESPFMVQTHAWQSTDTLIPIAKRMGVKYVRDVIRWEWIELAKQVYTFGAKQDSFVAQLASNHLKSYLTLALYNPLYDSGNAPVSPEARLAFAQYCQQVLTRYPAIQQVEIWNEPDIGTFSKGLTTEAQKANFYFNLLKASYELLHPLFPQVKITGFVVSDVASNAFLDSIYKQGAVNYMDEYAFHYYNAVPENIGNEITRHRNIMKSWNNDQTVPLNLSETGFTTASTSEKDQANYLPRRIVHALANGISKVSVYNLQNKNTLNDSEGSYGLIRHPADSKGAYVPKPAFVAYAVLTRQLTGAQFEQQEPFSPDSVYSFKFTKGSEEIRCMYSIAGARVKLHTSASITVTDLMGNQQTYQPVDGVVYINLDKDLVYVHGNLTAPYWALAPNNTFL</sequence>
<dbReference type="SUPFAM" id="SSF51445">
    <property type="entry name" value="(Trans)glycosidases"/>
    <property type="match status" value="1"/>
</dbReference>
<gene>
    <name evidence="2" type="ORF">D3H65_09355</name>
</gene>
<dbReference type="KEGG" id="pseg:D3H65_09355"/>
<dbReference type="Proteomes" id="UP000263900">
    <property type="component" value="Chromosome"/>
</dbReference>
<dbReference type="InterPro" id="IPR051923">
    <property type="entry name" value="Glycosyl_Hydrolase_39"/>
</dbReference>
<evidence type="ECO:0000313" key="3">
    <source>
        <dbReference type="Proteomes" id="UP000263900"/>
    </source>
</evidence>
<evidence type="ECO:0000313" key="2">
    <source>
        <dbReference type="EMBL" id="AXY74168.1"/>
    </source>
</evidence>
<dbReference type="OrthoDB" id="9776971at2"/>
<name>A0A3B7MIY8_9BACT</name>
<accession>A0A3B7MIY8</accession>
<keyword evidence="1" id="KW-0732">Signal</keyword>
<feature type="signal peptide" evidence="1">
    <location>
        <begin position="1"/>
        <end position="24"/>
    </location>
</feature>
<dbReference type="AlphaFoldDB" id="A0A3B7MIY8"/>
<dbReference type="Gene3D" id="3.20.20.80">
    <property type="entry name" value="Glycosidases"/>
    <property type="match status" value="1"/>
</dbReference>
<dbReference type="GO" id="GO:0004553">
    <property type="term" value="F:hydrolase activity, hydrolyzing O-glycosyl compounds"/>
    <property type="evidence" value="ECO:0007669"/>
    <property type="project" value="TreeGrafter"/>
</dbReference>